<feature type="transmembrane region" description="Helical" evidence="1">
    <location>
        <begin position="20"/>
        <end position="43"/>
    </location>
</feature>
<organism evidence="2 3">
    <name type="scientific">Cellulosilyticum lentocellum (strain ATCC 49066 / DSM 5427 / NCIMB 11756 / RHM5)</name>
    <name type="common">Clostridium lentocellum</name>
    <dbReference type="NCBI Taxonomy" id="642492"/>
    <lineage>
        <taxon>Bacteria</taxon>
        <taxon>Bacillati</taxon>
        <taxon>Bacillota</taxon>
        <taxon>Clostridia</taxon>
        <taxon>Lachnospirales</taxon>
        <taxon>Cellulosilyticaceae</taxon>
        <taxon>Cellulosilyticum</taxon>
    </lineage>
</organism>
<dbReference type="HOGENOM" id="CLU_168119_0_0_9"/>
<keyword evidence="1" id="KW-1133">Transmembrane helix</keyword>
<evidence type="ECO:0000256" key="1">
    <source>
        <dbReference type="SAM" id="Phobius"/>
    </source>
</evidence>
<sequence>MNLEKENKKENPMNQKKGLLKGIGMMGACCLLPIIIVAIVPLISSSLGVAGTKIAYTLSSLICPIMMIGMMIVMAKGSSCCSKDKENKSEK</sequence>
<accession>F2JKA6</accession>
<keyword evidence="1" id="KW-0812">Transmembrane</keyword>
<proteinExistence type="predicted"/>
<evidence type="ECO:0000313" key="3">
    <source>
        <dbReference type="Proteomes" id="UP000008467"/>
    </source>
</evidence>
<feature type="transmembrane region" description="Helical" evidence="1">
    <location>
        <begin position="55"/>
        <end position="75"/>
    </location>
</feature>
<reference evidence="2 3" key="1">
    <citation type="journal article" date="2011" name="J. Bacteriol.">
        <title>Complete genome sequence of the cellulose-degrading bacterium Cellulosilyticum lentocellum.</title>
        <authorList>
            <consortium name="US DOE Joint Genome Institute"/>
            <person name="Miller D.A."/>
            <person name="Suen G."/>
            <person name="Bruce D."/>
            <person name="Copeland A."/>
            <person name="Cheng J.F."/>
            <person name="Detter C."/>
            <person name="Goodwin L.A."/>
            <person name="Han C.S."/>
            <person name="Hauser L.J."/>
            <person name="Land M.L."/>
            <person name="Lapidus A."/>
            <person name="Lucas S."/>
            <person name="Meincke L."/>
            <person name="Pitluck S."/>
            <person name="Tapia R."/>
            <person name="Teshima H."/>
            <person name="Woyke T."/>
            <person name="Fox B.G."/>
            <person name="Angert E.R."/>
            <person name="Currie C.R."/>
        </authorList>
    </citation>
    <scope>NUCLEOTIDE SEQUENCE [LARGE SCALE GENOMIC DNA]</scope>
    <source>
        <strain evidence="3">ATCC 49066 / DSM 5427 / NCIMB 11756 / RHM5</strain>
    </source>
</reference>
<dbReference type="AlphaFoldDB" id="F2JKA6"/>
<dbReference type="EMBL" id="CP002582">
    <property type="protein sequence ID" value="ADZ85621.1"/>
    <property type="molecule type" value="Genomic_DNA"/>
</dbReference>
<dbReference type="KEGG" id="cle:Clole_3943"/>
<keyword evidence="3" id="KW-1185">Reference proteome</keyword>
<dbReference type="STRING" id="642492.Clole_3943"/>
<gene>
    <name evidence="2" type="ordered locus">Clole_3943</name>
</gene>
<protein>
    <submittedName>
        <fullName evidence="2">Uncharacterized protein</fullName>
    </submittedName>
</protein>
<name>F2JKA6_CELLD</name>
<evidence type="ECO:0000313" key="2">
    <source>
        <dbReference type="EMBL" id="ADZ85621.1"/>
    </source>
</evidence>
<dbReference type="RefSeq" id="WP_013658894.1">
    <property type="nucleotide sequence ID" value="NC_015275.1"/>
</dbReference>
<dbReference type="Proteomes" id="UP000008467">
    <property type="component" value="Chromosome"/>
</dbReference>
<keyword evidence="1" id="KW-0472">Membrane</keyword>